<evidence type="ECO:0000313" key="3">
    <source>
        <dbReference type="EMBL" id="CAG6736612.1"/>
    </source>
</evidence>
<proteinExistence type="predicted"/>
<feature type="signal peptide" evidence="2">
    <location>
        <begin position="1"/>
        <end position="20"/>
    </location>
</feature>
<evidence type="ECO:0000256" key="2">
    <source>
        <dbReference type="SAM" id="SignalP"/>
    </source>
</evidence>
<organism evidence="3">
    <name type="scientific">Cacopsylla melanoneura</name>
    <dbReference type="NCBI Taxonomy" id="428564"/>
    <lineage>
        <taxon>Eukaryota</taxon>
        <taxon>Metazoa</taxon>
        <taxon>Ecdysozoa</taxon>
        <taxon>Arthropoda</taxon>
        <taxon>Hexapoda</taxon>
        <taxon>Insecta</taxon>
        <taxon>Pterygota</taxon>
        <taxon>Neoptera</taxon>
        <taxon>Paraneoptera</taxon>
        <taxon>Hemiptera</taxon>
        <taxon>Sternorrhyncha</taxon>
        <taxon>Psylloidea</taxon>
        <taxon>Psyllidae</taxon>
        <taxon>Psyllinae</taxon>
        <taxon>Cacopsylla</taxon>
    </lineage>
</organism>
<protein>
    <submittedName>
        <fullName evidence="3">Uncharacterized protein</fullName>
    </submittedName>
</protein>
<accession>A0A8D8YYL0</accession>
<name>A0A8D8YYL0_9HEMI</name>
<dbReference type="AlphaFoldDB" id="A0A8D8YYL0"/>
<reference evidence="3" key="1">
    <citation type="submission" date="2021-05" db="EMBL/GenBank/DDBJ databases">
        <authorList>
            <person name="Alioto T."/>
            <person name="Alioto T."/>
            <person name="Gomez Garrido J."/>
        </authorList>
    </citation>
    <scope>NUCLEOTIDE SEQUENCE</scope>
</reference>
<feature type="region of interest" description="Disordered" evidence="1">
    <location>
        <begin position="248"/>
        <end position="269"/>
    </location>
</feature>
<feature type="compositionally biased region" description="Basic residues" evidence="1">
    <location>
        <begin position="78"/>
        <end position="94"/>
    </location>
</feature>
<feature type="compositionally biased region" description="Low complexity" evidence="1">
    <location>
        <begin position="249"/>
        <end position="269"/>
    </location>
</feature>
<feature type="compositionally biased region" description="Basic and acidic residues" evidence="1">
    <location>
        <begin position="30"/>
        <end position="59"/>
    </location>
</feature>
<keyword evidence="2" id="KW-0732">Signal</keyword>
<feature type="region of interest" description="Disordered" evidence="1">
    <location>
        <begin position="25"/>
        <end position="126"/>
    </location>
</feature>
<sequence length="269" mass="30167">MEQMIGWFVIFFALSSVVSAFPEDSQPQEYQHEHPDEFTDEHRRHSYRPHRDQPEKSNERDDDEGYDRRRGEYQTVAPHRHRTYKHHRRHRHPHPQPQPDLAEEMVESTEASYQTEATEQHAEESNSNQMAANIAQTKSLEPDTFDDESTDPVEAEAKLGWPEWIMMVFLRGKTFVQNVWEGGKAVGNAAVTGGKAVGNAAVTGGKAVGNAAVAVGDAAKTVYGWMRCGANGVVRAYRVINHWYDLPDNTSPNPTDMSPTTSSSDSSDG</sequence>
<dbReference type="EMBL" id="HBUF01400027">
    <property type="protein sequence ID" value="CAG6736612.1"/>
    <property type="molecule type" value="Transcribed_RNA"/>
</dbReference>
<evidence type="ECO:0000256" key="1">
    <source>
        <dbReference type="SAM" id="MobiDB-lite"/>
    </source>
</evidence>
<feature type="chain" id="PRO_5034155810" evidence="2">
    <location>
        <begin position="21"/>
        <end position="269"/>
    </location>
</feature>